<dbReference type="Gene3D" id="3.90.550.10">
    <property type="entry name" value="Spore Coat Polysaccharide Biosynthesis Protein SpsA, Chain A"/>
    <property type="match status" value="1"/>
</dbReference>
<dbReference type="GO" id="GO:0016758">
    <property type="term" value="F:hexosyltransferase activity"/>
    <property type="evidence" value="ECO:0007669"/>
    <property type="project" value="UniProtKB-ARBA"/>
</dbReference>
<evidence type="ECO:0000256" key="1">
    <source>
        <dbReference type="ARBA" id="ARBA00006739"/>
    </source>
</evidence>
<keyword evidence="4" id="KW-1185">Reference proteome</keyword>
<name>A0A089LI40_PAEBO</name>
<sequence>MEKVQILMSTFNGEAYIEEQLQSIFQQTYHNIFILIRDDGSSDNTVPIIQKFMGLYPGKFHLIKGSNVGVIQSFFELLNSTELDASYFCFCDQDDVWMNDKVERSVQYLHSCHTAGMYCSSTMLADQNLSPIKVWPIPPKKDPDFYNAIVQNIAVGATVAINKAARDIIVSRKINIKNLQMHDWWIYICISAFGNVFYDERPTIYYRQHNNNVVGGHRSILHEFRNKWSSFRKHSGHKLLKKQAIEFNRLYMNLLDDEKKDQLHLFIQERKSIKEKYQFLQKSKLYRNSFLEDLLFKILILIGYV</sequence>
<dbReference type="PANTHER" id="PTHR22916:SF3">
    <property type="entry name" value="UDP-GLCNAC:BETAGAL BETA-1,3-N-ACETYLGLUCOSAMINYLTRANSFERASE-LIKE PROTEIN 1"/>
    <property type="match status" value="1"/>
</dbReference>
<dbReference type="InterPro" id="IPR001173">
    <property type="entry name" value="Glyco_trans_2-like"/>
</dbReference>
<accession>A0A089LI40</accession>
<dbReference type="RefSeq" id="WP_042217966.1">
    <property type="nucleotide sequence ID" value="NZ_CP009285.1"/>
</dbReference>
<dbReference type="PANTHER" id="PTHR22916">
    <property type="entry name" value="GLYCOSYLTRANSFERASE"/>
    <property type="match status" value="1"/>
</dbReference>
<evidence type="ECO:0000313" key="3">
    <source>
        <dbReference type="EMBL" id="AIQ61206.1"/>
    </source>
</evidence>
<dbReference type="InterPro" id="IPR029044">
    <property type="entry name" value="Nucleotide-diphossugar_trans"/>
</dbReference>
<dbReference type="KEGG" id="pbd:PBOR_33135"/>
<dbReference type="CDD" id="cd04196">
    <property type="entry name" value="GT_2_like_d"/>
    <property type="match status" value="1"/>
</dbReference>
<feature type="domain" description="Glycosyltransferase 2-like" evidence="2">
    <location>
        <begin position="6"/>
        <end position="116"/>
    </location>
</feature>
<dbReference type="AlphaFoldDB" id="A0A089LI40"/>
<protein>
    <submittedName>
        <fullName evidence="3">Glycosyl transferase family 2</fullName>
    </submittedName>
</protein>
<comment type="similarity">
    <text evidence="1">Belongs to the glycosyltransferase 2 family.</text>
</comment>
<dbReference type="OrthoDB" id="9802649at2"/>
<reference evidence="3" key="1">
    <citation type="submission" date="2014-08" db="EMBL/GenBank/DDBJ databases">
        <title>Comparative genomics of the Paenibacillus odorifer group.</title>
        <authorList>
            <person name="den Bakker H.C."/>
            <person name="Tsai Y.-C.Y.-C."/>
            <person name="Martin N."/>
            <person name="Korlach J."/>
            <person name="Wiedmann M."/>
        </authorList>
    </citation>
    <scope>NUCLEOTIDE SEQUENCE [LARGE SCALE GENOMIC DNA]</scope>
    <source>
        <strain evidence="3">DSM 13188</strain>
    </source>
</reference>
<gene>
    <name evidence="3" type="ORF">PBOR_33135</name>
</gene>
<evidence type="ECO:0000259" key="2">
    <source>
        <dbReference type="Pfam" id="PF00535"/>
    </source>
</evidence>
<proteinExistence type="inferred from homology"/>
<keyword evidence="3" id="KW-0808">Transferase</keyword>
<dbReference type="EMBL" id="CP009285">
    <property type="protein sequence ID" value="AIQ61206.1"/>
    <property type="molecule type" value="Genomic_DNA"/>
</dbReference>
<dbReference type="Proteomes" id="UP000029518">
    <property type="component" value="Chromosome"/>
</dbReference>
<dbReference type="Pfam" id="PF00535">
    <property type="entry name" value="Glycos_transf_2"/>
    <property type="match status" value="1"/>
</dbReference>
<dbReference type="SUPFAM" id="SSF53448">
    <property type="entry name" value="Nucleotide-diphospho-sugar transferases"/>
    <property type="match status" value="1"/>
</dbReference>
<organism evidence="3 4">
    <name type="scientific">Paenibacillus borealis</name>
    <dbReference type="NCBI Taxonomy" id="160799"/>
    <lineage>
        <taxon>Bacteria</taxon>
        <taxon>Bacillati</taxon>
        <taxon>Bacillota</taxon>
        <taxon>Bacilli</taxon>
        <taxon>Bacillales</taxon>
        <taxon>Paenibacillaceae</taxon>
        <taxon>Paenibacillus</taxon>
    </lineage>
</organism>
<evidence type="ECO:0000313" key="4">
    <source>
        <dbReference type="Proteomes" id="UP000029518"/>
    </source>
</evidence>
<dbReference type="HOGENOM" id="CLU_025996_2_1_9"/>